<gene>
    <name evidence="2" type="ORF">AACH11_06380</name>
</gene>
<keyword evidence="2" id="KW-0328">Glycosyltransferase</keyword>
<evidence type="ECO:0000313" key="3">
    <source>
        <dbReference type="Proteomes" id="UP001368500"/>
    </source>
</evidence>
<evidence type="ECO:0000259" key="1">
    <source>
        <dbReference type="Pfam" id="PF13439"/>
    </source>
</evidence>
<feature type="domain" description="Glycosyltransferase subfamily 4-like N-terminal" evidence="1">
    <location>
        <begin position="20"/>
        <end position="187"/>
    </location>
</feature>
<dbReference type="Pfam" id="PF13439">
    <property type="entry name" value="Glyco_transf_4"/>
    <property type="match status" value="1"/>
</dbReference>
<dbReference type="RefSeq" id="WP_341373368.1">
    <property type="nucleotide sequence ID" value="NZ_JBBUTF010000005.1"/>
</dbReference>
<dbReference type="CDD" id="cd03801">
    <property type="entry name" value="GT4_PimA-like"/>
    <property type="match status" value="1"/>
</dbReference>
<dbReference type="EC" id="2.4.-.-" evidence="2"/>
<organism evidence="2 3">
    <name type="scientific">Pseudaquabacterium rugosum</name>
    <dbReference type="NCBI Taxonomy" id="2984194"/>
    <lineage>
        <taxon>Bacteria</taxon>
        <taxon>Pseudomonadati</taxon>
        <taxon>Pseudomonadota</taxon>
        <taxon>Betaproteobacteria</taxon>
        <taxon>Burkholderiales</taxon>
        <taxon>Sphaerotilaceae</taxon>
        <taxon>Pseudaquabacterium</taxon>
    </lineage>
</organism>
<dbReference type="Gene3D" id="3.40.50.2000">
    <property type="entry name" value="Glycogen Phosphorylase B"/>
    <property type="match status" value="2"/>
</dbReference>
<name>A0ABU9B6S3_9BURK</name>
<dbReference type="InterPro" id="IPR050194">
    <property type="entry name" value="Glycosyltransferase_grp1"/>
</dbReference>
<dbReference type="GO" id="GO:0016757">
    <property type="term" value="F:glycosyltransferase activity"/>
    <property type="evidence" value="ECO:0007669"/>
    <property type="project" value="UniProtKB-KW"/>
</dbReference>
<keyword evidence="2" id="KW-0808">Transferase</keyword>
<accession>A0ABU9B6S3</accession>
<reference evidence="2 3" key="1">
    <citation type="submission" date="2024-04" db="EMBL/GenBank/DDBJ databases">
        <title>Novel species of the genus Ideonella isolated from streams.</title>
        <authorList>
            <person name="Lu H."/>
        </authorList>
    </citation>
    <scope>NUCLEOTIDE SEQUENCE [LARGE SCALE GENOMIC DNA]</scope>
    <source>
        <strain evidence="2 3">BYS139W</strain>
    </source>
</reference>
<dbReference type="GO" id="GO:0016787">
    <property type="term" value="F:hydrolase activity"/>
    <property type="evidence" value="ECO:0007669"/>
    <property type="project" value="UniProtKB-KW"/>
</dbReference>
<evidence type="ECO:0000313" key="2">
    <source>
        <dbReference type="EMBL" id="MEK8025584.1"/>
    </source>
</evidence>
<protein>
    <submittedName>
        <fullName evidence="2">Glycosyltransferase family 4 protein</fullName>
        <ecNumber evidence="2">2.4.-.-</ecNumber>
    </submittedName>
</protein>
<dbReference type="PANTHER" id="PTHR45947:SF3">
    <property type="entry name" value="SULFOQUINOVOSYL TRANSFERASE SQD2"/>
    <property type="match status" value="1"/>
</dbReference>
<dbReference type="Proteomes" id="UP001368500">
    <property type="component" value="Unassembled WGS sequence"/>
</dbReference>
<keyword evidence="3" id="KW-1185">Reference proteome</keyword>
<dbReference type="SUPFAM" id="SSF53756">
    <property type="entry name" value="UDP-Glycosyltransferase/glycogen phosphorylase"/>
    <property type="match status" value="1"/>
</dbReference>
<dbReference type="PANTHER" id="PTHR45947">
    <property type="entry name" value="SULFOQUINOVOSYL TRANSFERASE SQD2"/>
    <property type="match status" value="1"/>
</dbReference>
<dbReference type="Pfam" id="PF13692">
    <property type="entry name" value="Glyco_trans_1_4"/>
    <property type="match status" value="1"/>
</dbReference>
<proteinExistence type="predicted"/>
<keyword evidence="2" id="KW-0378">Hydrolase</keyword>
<dbReference type="EMBL" id="JBBUTF010000005">
    <property type="protein sequence ID" value="MEK8025584.1"/>
    <property type="molecule type" value="Genomic_DNA"/>
</dbReference>
<dbReference type="InterPro" id="IPR028098">
    <property type="entry name" value="Glyco_trans_4-like_N"/>
</dbReference>
<sequence length="387" mass="42800">MSSKFNTVLMVAFLCPPEFGGAIVQALRLSRELKLQGQDVHFLVDSGGQPSGEFLQDDVRVLRRATGALPQRSLVRQVLWALRLIAFAFAHPSYTVYHFHSVRGPELLAMPVLRWLGRRTVYKITLAGSDDPLTLGRRRLMGGLYRWLMRQITLVIAISPKLRDMAVAGGIDPARVVMVPNGVAPERFHPATADERTQLRQRFGWAADERVLLTVGSIEHRKGLDTLLQAFSRVRGQLAGSRLVIVGPGNRDDNPFYVELQAWLAAHGVQGVTFAGACDDVADRMRAADLFVFCSRQEGLPNVLLEALCCGLPVVAMDIEGITGWVLQGRPIARNLPDRDPDRFADACLELLGRLDRPTCHAAAASAAHDFGIESIAHHYRRIYDAL</sequence>
<comment type="caution">
    <text evidence="2">The sequence shown here is derived from an EMBL/GenBank/DDBJ whole genome shotgun (WGS) entry which is preliminary data.</text>
</comment>